<dbReference type="GO" id="GO:0035312">
    <property type="term" value="F:5'-3' DNA exonuclease activity"/>
    <property type="evidence" value="ECO:0007669"/>
    <property type="project" value="TreeGrafter"/>
</dbReference>
<dbReference type="Proteomes" id="UP000281261">
    <property type="component" value="Unassembled WGS sequence"/>
</dbReference>
<dbReference type="Gene3D" id="3.20.20.140">
    <property type="entry name" value="Metal-dependent hydrolases"/>
    <property type="match status" value="1"/>
</dbReference>
<evidence type="ECO:0000259" key="3">
    <source>
        <dbReference type="SMART" id="SM00481"/>
    </source>
</evidence>
<feature type="compositionally biased region" description="Acidic residues" evidence="2">
    <location>
        <begin position="1996"/>
        <end position="2011"/>
    </location>
</feature>
<dbReference type="Gene3D" id="3.90.1070.10">
    <property type="match status" value="1"/>
</dbReference>
<evidence type="ECO:0000313" key="5">
    <source>
        <dbReference type="Proteomes" id="UP000281261"/>
    </source>
</evidence>
<feature type="coiled-coil region" evidence="1">
    <location>
        <begin position="1554"/>
        <end position="1585"/>
    </location>
</feature>
<gene>
    <name evidence="4" type="ORF">DRH29_03725</name>
</gene>
<feature type="domain" description="Polymerase/histidinol phosphatase N-terminal" evidence="3">
    <location>
        <begin position="2152"/>
        <end position="2224"/>
    </location>
</feature>
<organism evidence="4 5">
    <name type="scientific">candidate division Kazan bacterium</name>
    <dbReference type="NCBI Taxonomy" id="2202143"/>
    <lineage>
        <taxon>Bacteria</taxon>
        <taxon>Bacteria division Kazan-3B-28</taxon>
    </lineage>
</organism>
<evidence type="ECO:0000313" key="4">
    <source>
        <dbReference type="EMBL" id="RLC36811.1"/>
    </source>
</evidence>
<feature type="region of interest" description="Disordered" evidence="2">
    <location>
        <begin position="1982"/>
        <end position="2011"/>
    </location>
</feature>
<protein>
    <recommendedName>
        <fullName evidence="3">Polymerase/histidinol phosphatase N-terminal domain-containing protein</fullName>
    </recommendedName>
</protein>
<dbReference type="SUPFAM" id="SSF89550">
    <property type="entry name" value="PHP domain-like"/>
    <property type="match status" value="1"/>
</dbReference>
<dbReference type="EMBL" id="QMNG01000027">
    <property type="protein sequence ID" value="RLC36811.1"/>
    <property type="molecule type" value="Genomic_DNA"/>
</dbReference>
<dbReference type="InterPro" id="IPR003141">
    <property type="entry name" value="Pol/His_phosphatase_N"/>
</dbReference>
<dbReference type="GO" id="GO:0004534">
    <property type="term" value="F:5'-3' RNA exonuclease activity"/>
    <property type="evidence" value="ECO:0007669"/>
    <property type="project" value="TreeGrafter"/>
</dbReference>
<reference evidence="4 5" key="1">
    <citation type="submission" date="2018-06" db="EMBL/GenBank/DDBJ databases">
        <title>Extensive metabolic versatility and redundancy in microbially diverse, dynamic hydrothermal sediments.</title>
        <authorList>
            <person name="Dombrowski N."/>
            <person name="Teske A."/>
            <person name="Baker B.J."/>
        </authorList>
    </citation>
    <scope>NUCLEOTIDE SEQUENCE [LARGE SCALE GENOMIC DNA]</scope>
    <source>
        <strain evidence="4">B79_G16</strain>
    </source>
</reference>
<name>A0A420ZCC0_UNCK3</name>
<dbReference type="Gene3D" id="3.40.50.1000">
    <property type="entry name" value="HAD superfamily/HAD-like"/>
    <property type="match status" value="1"/>
</dbReference>
<sequence length="2291" mass="262285">MAGEVKILGRSYIGDATGLKDSTVSNSILSAGKLFTKEKGKEINLYKGQPEQGKLNTLWIITNSNIDSSYVGFGAGVPSRREEGVNELAGLILINTIIPEGWKIKEADYKKENGKIARDEQGRPIIEGIPQEITDFAKALADNLLLCRTQFDVINKNNSFKDLPEEGKITVLATALGLLIKDNQFDAIDNLLQGLSKDKLNKVIEKLEVLSAFISPDNQVVSRALAKYLTLLKQNKNSIQNTNKLIREAIDKFNLSLTQVLLEYDTVAINSAYLNHVIELLVEDRLSRIVVTSDFEATDFDKRLISKIKENLENDSGDIIYNNLDDKAKKLIDKYEPTKELSPQDKDLLVKAFNQLLDSDLYNLYKNEKGETNLSPVQKKLADALENTEETSETLTRARRILNRSILVSAYKGLIRPNPRPLLFELPANISEDDKRTLRDFKELVLKNDNLASVMFGLRDAAIATINEFQENDQMRQAFEYVLDLFNIMSNRHIRLLNLENNTYYIYEQAICEKAEEADFDMAVTRDGLEMLILRDWARKEGIFFDLVSIEKKENGNTIKEIKKVSINRNLKKVADNNLHITSKKGLDYITTIDTATLNRPLEKMDLDVITIPSYNRPEPLRTFLVDLTKAMILFGCRDTSILVLDHSPEKATQDKIMKVVAEYRAKGFNIEFIGKDHIERLKNNITDRIYKQCTDKLAKKSLGAGIAGEVVVDGKVSRQKIYDIVNVAVSLKDIAGKRNLSFLYALIYGSSPKMVSVDDDSSPFLRMVTRERREDISEARSEDVQGQQAKLYKELGISTDGELRDILANPLRLEKSWNIIRKYYAYSKQGKTGSIPKAKGQIIEKPKGQTRSIKPQDRELEQRIRFPEILYDLLPEGLNMVVYEDVSIQDFRDEYLWFPTDYLRAFSTRVGKAPKQWPHVTEQNTRGDAGVPTRKLKHQEEGKIIMGSGMFVGDRDMAASMLLRTFVDSITKLSQESGVTKEEVLQRYEDLQRLVNPAIVMNQAGYTGELTRLCFNTTCLYLDPIIPTPGAAFRLEEPAYDTIIKMVSEKLYTAWVALASHYRLPPTTMRKLEEIRRTNPAKQNLFEPLGAIVWRDIYFKRAWEEMKNVKETDPYKRMAKLGELFLKYEKEFKFNDDQKETMLAVRKEVAQELNNLAAARWGSASKDEKELIKSIAVDFVSMFCLVEEGGKDEDTYYRISAPRFKESEDLEEKFIRECESKVKAVLKQDAYTYLLWGDIVEGAKYFLRGEGVAPGQAAKAKTSYHGYGYYGYYGSAFDPRVITIDRIGKTARKLIVLLNKEWTHENAAIIRQRMKTLKEWAAREEVQKETEKDLQDLEETLNKVEQYLQGKLILPFGLKEALAANRFKTGLAYKNLLLKLEAIKDKIDSAQPRIATVLSLGTDEATKRDVEIIYLAYEARLLKEFIEEVKRSQPEDKPLMVIANLSYGDIVLSAVREELEAEGIRVATTGIGSYSAHHDPYYIESTMLRNEDLEFIIRENPNIVVVDGSNSIDDEYRSVPHYPDSYQGIRNYFLVLEQVLNGSVDTAAYLVDKQHLNELREKYAQEYENLKSKIEVAIDVLNSKSAKAQAPKFSSSFWYPGWKHLRIREDKKPRVIPQQNDLCNYTNPKRPHLQRLQINHSNLIFVNMTLEDELMPNEVKQLAKGFVHDACYFDRDKEAAIFNEIVVYEDEQGKVWFTTVGAELARLKYRNQIKYLDIKQESARQLDNPHNILKTRIDKYDVRVLILDIDGTIMPPEGKLDYYADTVELIRYLLSRGMKVFIPTVEREDKLDERFLNCFSDDLKQHLIIASNGGTYIFGFDAKGKRVPYLEVILSEGERKDIKPAVVSAIGEAGNLYDNEDTEGKLYKPYKVKIGIKPDYLDNIYEYARAIRTKLGADYYVTIQQDKYININRWNKKKAINWFLEHYDYEKNVIAKDSVPQKKRISDDKLLIMADEVGEFGIDRDPMQTFRGSLRINVGKKVRKEQASSDRDKSDDEEVSGEEASEEDFTEDSHYIEGFPGIWTTREVLILLKEKIEKAKKPEEEVVASAINWATVWDILLNYGNQGIDARAKQRVWAREIERLRPALARIKNIRAVQTASLEQIVAARIAVEMGDDRLISFEQRLECLEILVDAVKRGFMEKDNSLEGWIDLHYHTTYSDARASSAGVVFEAWDKGLKAIGIVDHDTFKGLEEAVRAWQVIKDAYPGTDFEVVPGVELTVYADKVGIERAHIVAYFPIDKRISGRGDSGEFSEWLNQKAVKAFSQKAENRVVWNNNLFKYIAREFLNNN</sequence>
<dbReference type="SMART" id="SM00481">
    <property type="entry name" value="POLIIIAc"/>
    <property type="match status" value="1"/>
</dbReference>
<dbReference type="PANTHER" id="PTHR42924:SF3">
    <property type="entry name" value="POLYMERASE_HISTIDINOL PHOSPHATASE N-TERMINAL DOMAIN-CONTAINING PROTEIN"/>
    <property type="match status" value="1"/>
</dbReference>
<proteinExistence type="predicted"/>
<dbReference type="InterPro" id="IPR052018">
    <property type="entry name" value="PHP_domain"/>
</dbReference>
<feature type="non-terminal residue" evidence="4">
    <location>
        <position position="2291"/>
    </location>
</feature>
<feature type="compositionally biased region" description="Basic and acidic residues" evidence="2">
    <location>
        <begin position="1985"/>
        <end position="1995"/>
    </location>
</feature>
<accession>A0A420ZCC0</accession>
<evidence type="ECO:0000256" key="1">
    <source>
        <dbReference type="SAM" id="Coils"/>
    </source>
</evidence>
<keyword evidence="1" id="KW-0175">Coiled coil</keyword>
<dbReference type="PANTHER" id="PTHR42924">
    <property type="entry name" value="EXONUCLEASE"/>
    <property type="match status" value="1"/>
</dbReference>
<dbReference type="InterPro" id="IPR036412">
    <property type="entry name" value="HAD-like_sf"/>
</dbReference>
<comment type="caution">
    <text evidence="4">The sequence shown here is derived from an EMBL/GenBank/DDBJ whole genome shotgun (WGS) entry which is preliminary data.</text>
</comment>
<dbReference type="SUPFAM" id="SSF56784">
    <property type="entry name" value="HAD-like"/>
    <property type="match status" value="1"/>
</dbReference>
<dbReference type="InterPro" id="IPR023214">
    <property type="entry name" value="HAD_sf"/>
</dbReference>
<evidence type="ECO:0000256" key="2">
    <source>
        <dbReference type="SAM" id="MobiDB-lite"/>
    </source>
</evidence>
<dbReference type="InterPro" id="IPR016195">
    <property type="entry name" value="Pol/histidinol_Pase-like"/>
</dbReference>